<feature type="compositionally biased region" description="Basic and acidic residues" evidence="1">
    <location>
        <begin position="17"/>
        <end position="34"/>
    </location>
</feature>
<evidence type="ECO:0000313" key="3">
    <source>
        <dbReference type="EnsemblPlants" id="AES78234"/>
    </source>
</evidence>
<evidence type="ECO:0000313" key="2">
    <source>
        <dbReference type="EMBL" id="AES78234.1"/>
    </source>
</evidence>
<feature type="compositionally biased region" description="Basic and acidic residues" evidence="1">
    <location>
        <begin position="1"/>
        <end position="11"/>
    </location>
</feature>
<reference evidence="3" key="3">
    <citation type="submission" date="2015-04" db="UniProtKB">
        <authorList>
            <consortium name="EnsemblPlants"/>
        </authorList>
    </citation>
    <scope>IDENTIFICATION</scope>
    <source>
        <strain evidence="3">cv. Jemalong A17</strain>
    </source>
</reference>
<feature type="region of interest" description="Disordered" evidence="1">
    <location>
        <begin position="1"/>
        <end position="34"/>
    </location>
</feature>
<reference evidence="2 4" key="1">
    <citation type="journal article" date="2011" name="Nature">
        <title>The Medicago genome provides insight into the evolution of rhizobial symbioses.</title>
        <authorList>
            <person name="Young N.D."/>
            <person name="Debelle F."/>
            <person name="Oldroyd G.E."/>
            <person name="Geurts R."/>
            <person name="Cannon S.B."/>
            <person name="Udvardi M.K."/>
            <person name="Benedito V.A."/>
            <person name="Mayer K.F."/>
            <person name="Gouzy J."/>
            <person name="Schoof H."/>
            <person name="Van de Peer Y."/>
            <person name="Proost S."/>
            <person name="Cook D.R."/>
            <person name="Meyers B.C."/>
            <person name="Spannagl M."/>
            <person name="Cheung F."/>
            <person name="De Mita S."/>
            <person name="Krishnakumar V."/>
            <person name="Gundlach H."/>
            <person name="Zhou S."/>
            <person name="Mudge J."/>
            <person name="Bharti A.K."/>
            <person name="Murray J.D."/>
            <person name="Naoumkina M.A."/>
            <person name="Rosen B."/>
            <person name="Silverstein K.A."/>
            <person name="Tang H."/>
            <person name="Rombauts S."/>
            <person name="Zhao P.X."/>
            <person name="Zhou P."/>
            <person name="Barbe V."/>
            <person name="Bardou P."/>
            <person name="Bechner M."/>
            <person name="Bellec A."/>
            <person name="Berger A."/>
            <person name="Berges H."/>
            <person name="Bidwell S."/>
            <person name="Bisseling T."/>
            <person name="Choisne N."/>
            <person name="Couloux A."/>
            <person name="Denny R."/>
            <person name="Deshpande S."/>
            <person name="Dai X."/>
            <person name="Doyle J.J."/>
            <person name="Dudez A.M."/>
            <person name="Farmer A.D."/>
            <person name="Fouteau S."/>
            <person name="Franken C."/>
            <person name="Gibelin C."/>
            <person name="Gish J."/>
            <person name="Goldstein S."/>
            <person name="Gonzalez A.J."/>
            <person name="Green P.J."/>
            <person name="Hallab A."/>
            <person name="Hartog M."/>
            <person name="Hua A."/>
            <person name="Humphray S.J."/>
            <person name="Jeong D.H."/>
            <person name="Jing Y."/>
            <person name="Jocker A."/>
            <person name="Kenton S.M."/>
            <person name="Kim D.J."/>
            <person name="Klee K."/>
            <person name="Lai H."/>
            <person name="Lang C."/>
            <person name="Lin S."/>
            <person name="Macmil S.L."/>
            <person name="Magdelenat G."/>
            <person name="Matthews L."/>
            <person name="McCorrison J."/>
            <person name="Monaghan E.L."/>
            <person name="Mun J.H."/>
            <person name="Najar F.Z."/>
            <person name="Nicholson C."/>
            <person name="Noirot C."/>
            <person name="O'Bleness M."/>
            <person name="Paule C.R."/>
            <person name="Poulain J."/>
            <person name="Prion F."/>
            <person name="Qin B."/>
            <person name="Qu C."/>
            <person name="Retzel E.F."/>
            <person name="Riddle C."/>
            <person name="Sallet E."/>
            <person name="Samain S."/>
            <person name="Samson N."/>
            <person name="Sanders I."/>
            <person name="Saurat O."/>
            <person name="Scarpelli C."/>
            <person name="Schiex T."/>
            <person name="Segurens B."/>
            <person name="Severin A.J."/>
            <person name="Sherrier D.J."/>
            <person name="Shi R."/>
            <person name="Sims S."/>
            <person name="Singer S.R."/>
            <person name="Sinharoy S."/>
            <person name="Sterck L."/>
            <person name="Viollet A."/>
            <person name="Wang B.B."/>
            <person name="Wang K."/>
            <person name="Wang M."/>
            <person name="Wang X."/>
            <person name="Warfsmann J."/>
            <person name="Weissenbach J."/>
            <person name="White D.D."/>
            <person name="White J.D."/>
            <person name="Wiley G.B."/>
            <person name="Wincker P."/>
            <person name="Xing Y."/>
            <person name="Yang L."/>
            <person name="Yao Z."/>
            <person name="Ying F."/>
            <person name="Zhai J."/>
            <person name="Zhou L."/>
            <person name="Zuber A."/>
            <person name="Denarie J."/>
            <person name="Dixon R.A."/>
            <person name="May G.D."/>
            <person name="Schwartz D.C."/>
            <person name="Rogers J."/>
            <person name="Quetier F."/>
            <person name="Town C.D."/>
            <person name="Roe B.A."/>
        </authorList>
    </citation>
    <scope>NUCLEOTIDE SEQUENCE [LARGE SCALE GENOMIC DNA]</scope>
    <source>
        <strain evidence="2">A17</strain>
        <strain evidence="3 4">cv. Jemalong A17</strain>
    </source>
</reference>
<dbReference type="AlphaFoldDB" id="G7L014"/>
<organism evidence="2 4">
    <name type="scientific">Medicago truncatula</name>
    <name type="common">Barrel medic</name>
    <name type="synonym">Medicago tribuloides</name>
    <dbReference type="NCBI Taxonomy" id="3880"/>
    <lineage>
        <taxon>Eukaryota</taxon>
        <taxon>Viridiplantae</taxon>
        <taxon>Streptophyta</taxon>
        <taxon>Embryophyta</taxon>
        <taxon>Tracheophyta</taxon>
        <taxon>Spermatophyta</taxon>
        <taxon>Magnoliopsida</taxon>
        <taxon>eudicotyledons</taxon>
        <taxon>Gunneridae</taxon>
        <taxon>Pentapetalae</taxon>
        <taxon>rosids</taxon>
        <taxon>fabids</taxon>
        <taxon>Fabales</taxon>
        <taxon>Fabaceae</taxon>
        <taxon>Papilionoideae</taxon>
        <taxon>50 kb inversion clade</taxon>
        <taxon>NPAAA clade</taxon>
        <taxon>Hologalegina</taxon>
        <taxon>IRL clade</taxon>
        <taxon>Trifolieae</taxon>
        <taxon>Medicago</taxon>
    </lineage>
</organism>
<dbReference type="Proteomes" id="UP000002051">
    <property type="component" value="Unassembled WGS sequence"/>
</dbReference>
<evidence type="ECO:0000313" key="4">
    <source>
        <dbReference type="Proteomes" id="UP000002051"/>
    </source>
</evidence>
<evidence type="ECO:0000256" key="1">
    <source>
        <dbReference type="SAM" id="MobiDB-lite"/>
    </source>
</evidence>
<protein>
    <submittedName>
        <fullName evidence="2 3">Uncharacterized protein</fullName>
    </submittedName>
</protein>
<dbReference type="PaxDb" id="3880-AES78234"/>
<keyword evidence="4" id="KW-1185">Reference proteome</keyword>
<sequence>MRDEREREWRDRKTKRERREWGGGGGKREKGEEIDSNFKRKTISRNLIFS</sequence>
<dbReference type="EnsemblPlants" id="AES78234">
    <property type="protein sequence ID" value="AES78234"/>
    <property type="gene ID" value="MTR_7g026200"/>
</dbReference>
<name>G7L014_MEDTR</name>
<reference evidence="2 4" key="2">
    <citation type="journal article" date="2014" name="BMC Genomics">
        <title>An improved genome release (version Mt4.0) for the model legume Medicago truncatula.</title>
        <authorList>
            <person name="Tang H."/>
            <person name="Krishnakumar V."/>
            <person name="Bidwell S."/>
            <person name="Rosen B."/>
            <person name="Chan A."/>
            <person name="Zhou S."/>
            <person name="Gentzbittel L."/>
            <person name="Childs K.L."/>
            <person name="Yandell M."/>
            <person name="Gundlach H."/>
            <person name="Mayer K.F."/>
            <person name="Schwartz D.C."/>
            <person name="Town C.D."/>
        </authorList>
    </citation>
    <scope>GENOME REANNOTATION</scope>
    <source>
        <strain evidence="3 4">cv. Jemalong A17</strain>
    </source>
</reference>
<dbReference type="HOGENOM" id="CLU_3127387_0_0_1"/>
<gene>
    <name evidence="2" type="ordered locus">MTR_7g026200</name>
</gene>
<accession>G7L014</accession>
<dbReference type="EMBL" id="CM001223">
    <property type="protein sequence ID" value="AES78234.1"/>
    <property type="molecule type" value="Genomic_DNA"/>
</dbReference>
<proteinExistence type="predicted"/>